<dbReference type="InterPro" id="IPR051459">
    <property type="entry name" value="Cytochrome_c-type_DH"/>
</dbReference>
<dbReference type="RefSeq" id="WP_234253018.1">
    <property type="nucleotide sequence ID" value="NZ_JABFTV010000002.1"/>
</dbReference>
<name>A0ABS9ANW0_9GAMM</name>
<feature type="region of interest" description="Disordered" evidence="5">
    <location>
        <begin position="49"/>
        <end position="133"/>
    </location>
</feature>
<dbReference type="Pfam" id="PF13442">
    <property type="entry name" value="Cytochrome_CBB3"/>
    <property type="match status" value="1"/>
</dbReference>
<keyword evidence="3 4" id="KW-0408">Iron</keyword>
<evidence type="ECO:0000259" key="6">
    <source>
        <dbReference type="PROSITE" id="PS51007"/>
    </source>
</evidence>
<gene>
    <name evidence="7" type="ORF">HOP59_04720</name>
</gene>
<keyword evidence="1 4" id="KW-0349">Heme</keyword>
<dbReference type="Proteomes" id="UP001320272">
    <property type="component" value="Unassembled WGS sequence"/>
</dbReference>
<dbReference type="PROSITE" id="PS51007">
    <property type="entry name" value="CYTC"/>
    <property type="match status" value="1"/>
</dbReference>
<evidence type="ECO:0000313" key="8">
    <source>
        <dbReference type="Proteomes" id="UP001320272"/>
    </source>
</evidence>
<proteinExistence type="predicted"/>
<dbReference type="InterPro" id="IPR009056">
    <property type="entry name" value="Cyt_c-like_dom"/>
</dbReference>
<keyword evidence="8" id="KW-1185">Reference proteome</keyword>
<reference evidence="7 8" key="1">
    <citation type="journal article" date="2021" name="Front. Microbiol.">
        <title>Aerobic Denitrification and Heterotrophic Sulfur Oxidation in the Genus Halomonas Revealed by Six Novel Species Characterizations and Genome-Based Analysis.</title>
        <authorList>
            <person name="Wang L."/>
            <person name="Shao Z."/>
        </authorList>
    </citation>
    <scope>NUCLEOTIDE SEQUENCE [LARGE SCALE GENOMIC DNA]</scope>
    <source>
        <strain evidence="7 8">MCCC 1A11058</strain>
    </source>
</reference>
<evidence type="ECO:0000256" key="3">
    <source>
        <dbReference type="ARBA" id="ARBA00023004"/>
    </source>
</evidence>
<comment type="caution">
    <text evidence="7">The sequence shown here is derived from an EMBL/GenBank/DDBJ whole genome shotgun (WGS) entry which is preliminary data.</text>
</comment>
<evidence type="ECO:0000256" key="1">
    <source>
        <dbReference type="ARBA" id="ARBA00022617"/>
    </source>
</evidence>
<keyword evidence="2 4" id="KW-0479">Metal-binding</keyword>
<dbReference type="SUPFAM" id="SSF46626">
    <property type="entry name" value="Cytochrome c"/>
    <property type="match status" value="1"/>
</dbReference>
<evidence type="ECO:0000256" key="4">
    <source>
        <dbReference type="PROSITE-ProRule" id="PRU00433"/>
    </source>
</evidence>
<dbReference type="Gene3D" id="1.10.760.10">
    <property type="entry name" value="Cytochrome c-like domain"/>
    <property type="match status" value="1"/>
</dbReference>
<protein>
    <submittedName>
        <fullName evidence="7">C-type cytochrome</fullName>
    </submittedName>
</protein>
<accession>A0ABS9ANW0</accession>
<feature type="compositionally biased region" description="Basic and acidic residues" evidence="5">
    <location>
        <begin position="61"/>
        <end position="133"/>
    </location>
</feature>
<evidence type="ECO:0000256" key="5">
    <source>
        <dbReference type="SAM" id="MobiDB-lite"/>
    </source>
</evidence>
<dbReference type="InterPro" id="IPR036909">
    <property type="entry name" value="Cyt_c-like_dom_sf"/>
</dbReference>
<evidence type="ECO:0000256" key="2">
    <source>
        <dbReference type="ARBA" id="ARBA00022723"/>
    </source>
</evidence>
<dbReference type="PANTHER" id="PTHR35008:SF8">
    <property type="entry name" value="ALCOHOL DEHYDROGENASE CYTOCHROME C SUBUNIT"/>
    <property type="match status" value="1"/>
</dbReference>
<feature type="domain" description="Cytochrome c" evidence="6">
    <location>
        <begin position="151"/>
        <end position="239"/>
    </location>
</feature>
<dbReference type="EMBL" id="JABFTV010000002">
    <property type="protein sequence ID" value="MCE8023430.1"/>
    <property type="molecule type" value="Genomic_DNA"/>
</dbReference>
<evidence type="ECO:0000313" key="7">
    <source>
        <dbReference type="EMBL" id="MCE8023430.1"/>
    </source>
</evidence>
<organism evidence="7 8">
    <name type="scientific">Billgrantia aerodenitrificans</name>
    <dbReference type="NCBI Taxonomy" id="2733483"/>
    <lineage>
        <taxon>Bacteria</taxon>
        <taxon>Pseudomonadati</taxon>
        <taxon>Pseudomonadota</taxon>
        <taxon>Gammaproteobacteria</taxon>
        <taxon>Oceanospirillales</taxon>
        <taxon>Halomonadaceae</taxon>
        <taxon>Billgrantia</taxon>
    </lineage>
</organism>
<sequence length="253" mass="27769">MATILNDASPFLSGQHYTSTRMTGRATALMVGMLLTGVLAPQVFAHDEPEHTHATQQSMSHADHADHADHAHDHGLQEHVSEASHDHDHDHDHHDHASASSDAIHDHADDEHDHDHDKEASHADHAHEHAHDRDIPDEWATQENPLPLDAATLAEGQRVYEQFCSACHGPAGRGDGVAPAVAYFDPSPTDLAQHGPAHGAAEYAWVINAGNPQSAMPRFGTKLNENEIWSVVHYIRHGLSDEQDEQYAQAHQH</sequence>
<dbReference type="PANTHER" id="PTHR35008">
    <property type="entry name" value="BLL4482 PROTEIN-RELATED"/>
    <property type="match status" value="1"/>
</dbReference>